<feature type="region of interest" description="Disordered" evidence="2">
    <location>
        <begin position="578"/>
        <end position="641"/>
    </location>
</feature>
<sequence length="890" mass="93993">MRAWPGEDVGAESSPLRGLENCLKDIPVTQPRQAHLPVCLPCGSPSQRPPGMAWRSLGDDLGAETSPLQGLENCLKEIPVAVHSRCVTPASRSSVGSTPEGHRGPELATRPLKAEVKIEALPESSRLHGPGISEKEVPHYPSKLASCSVEGDLGLRPADAGAWHSYVDAGAATEDTPPLRGLENCLKDIPVPRPRCPNAAASPLRASLAQADVEQRRAAPWPWGASAGAAGDECPLLRGLISSWTEVPVCRPSTSSTASAGSTETEPDPRSPGIGTWSRCHDGASSQSSPPQGLQNCLRDLAAPVGCTASPPDANGSAGGGVQTKPKPWLCTLDAADTAPKHSPLHGLENCLRDLVSEGRFGSSKGDVPEPETWAPQEEIGYVMAAGSPCPGQEGPPTASLARRETPSSPAQGEEDTSARGTVARGGGEAAASNGPKSWVEDSAVHSPHCSSTEDQELRRLELGARRCRGGEATRETSPLHSLLGCLKEIRTAGPSPSHAPDSSSSAHSTRCNGAQERMGSRAGTPSGEVLPSEEGPADAPRYSSAACAERPPGNEAGCSDVQCGTSAGSAQVRGCLRRPEKGSKRPHPAAQGDAARPPRSSSRGPDASEQQTEAEWDTSPKKQCPTAAPAPTPSESCSCESHTPRVFQVETGHFQAVLSEKLDRISEDVATLCRDVSSMRRRMARLEQEARGWAREATALRKGSQGLSKTIGRLEHRCRALETRARRNNLRLLGLPEGTEGGDAIAFLQTALPGMLGLPTDAPALEIESARRVPGGTRCDPAATARPRALVFRLLRLADKAAVLRAVRKRVEPLVWGSTRVAIFPDVCPKLSRRRRARHTAGGRIWRAAELRVGPRPSGCPRGRRELLPGPPAGTWDREEREGRGPSGH</sequence>
<feature type="compositionally biased region" description="Low complexity" evidence="2">
    <location>
        <begin position="495"/>
        <end position="509"/>
    </location>
</feature>
<feature type="compositionally biased region" description="Low complexity" evidence="2">
    <location>
        <begin position="253"/>
        <end position="264"/>
    </location>
</feature>
<dbReference type="SMART" id="SM01258">
    <property type="entry name" value="KRBA1"/>
    <property type="match status" value="7"/>
</dbReference>
<dbReference type="InterPro" id="IPR040095">
    <property type="entry name" value="KRBA1"/>
</dbReference>
<reference evidence="4" key="1">
    <citation type="submission" date="2025-08" db="UniProtKB">
        <authorList>
            <consortium name="RefSeq"/>
        </authorList>
    </citation>
    <scope>IDENTIFICATION</scope>
</reference>
<dbReference type="InterPro" id="IPR029317">
    <property type="entry name" value="KRBA1_rpt"/>
</dbReference>
<evidence type="ECO:0000313" key="3">
    <source>
        <dbReference type="Proteomes" id="UP000189705"/>
    </source>
</evidence>
<dbReference type="Proteomes" id="UP000189705">
    <property type="component" value="Unplaced"/>
</dbReference>
<proteinExistence type="predicted"/>
<dbReference type="PANTHER" id="PTHR22740:SF3">
    <property type="entry name" value="PROTEIN KRBA1"/>
    <property type="match status" value="1"/>
</dbReference>
<evidence type="ECO:0000256" key="1">
    <source>
        <dbReference type="SAM" id="Coils"/>
    </source>
</evidence>
<dbReference type="RefSeq" id="XP_025072341.1">
    <property type="nucleotide sequence ID" value="XM_025216556.1"/>
</dbReference>
<dbReference type="GeneID" id="112552070"/>
<feature type="compositionally biased region" description="Low complexity" evidence="2">
    <location>
        <begin position="625"/>
        <end position="641"/>
    </location>
</feature>
<dbReference type="InParanoid" id="A0A3Q0HK53"/>
<dbReference type="AlphaFoldDB" id="A0A3Q0HK53"/>
<organism evidence="3 4">
    <name type="scientific">Alligator sinensis</name>
    <name type="common">Chinese alligator</name>
    <dbReference type="NCBI Taxonomy" id="38654"/>
    <lineage>
        <taxon>Eukaryota</taxon>
        <taxon>Metazoa</taxon>
        <taxon>Chordata</taxon>
        <taxon>Craniata</taxon>
        <taxon>Vertebrata</taxon>
        <taxon>Euteleostomi</taxon>
        <taxon>Archelosauria</taxon>
        <taxon>Archosauria</taxon>
        <taxon>Crocodylia</taxon>
        <taxon>Alligatoridae</taxon>
        <taxon>Alligatorinae</taxon>
        <taxon>Alligator</taxon>
    </lineage>
</organism>
<evidence type="ECO:0000256" key="2">
    <source>
        <dbReference type="SAM" id="MobiDB-lite"/>
    </source>
</evidence>
<dbReference type="KEGG" id="asn:112552070"/>
<dbReference type="STRING" id="38654.A0A3Q0HK53"/>
<evidence type="ECO:0000313" key="4">
    <source>
        <dbReference type="RefSeq" id="XP_025072341.1"/>
    </source>
</evidence>
<dbReference type="Pfam" id="PF15287">
    <property type="entry name" value="KRBA1"/>
    <property type="match status" value="7"/>
</dbReference>
<feature type="region of interest" description="Disordered" evidence="2">
    <location>
        <begin position="855"/>
        <end position="890"/>
    </location>
</feature>
<accession>A0A3Q0HK53</accession>
<protein>
    <submittedName>
        <fullName evidence="4">Protein KRBA1-like</fullName>
    </submittedName>
</protein>
<gene>
    <name evidence="4" type="primary">LOC112552070</name>
</gene>
<feature type="compositionally biased region" description="Polar residues" evidence="2">
    <location>
        <begin position="600"/>
        <end position="614"/>
    </location>
</feature>
<feature type="region of interest" description="Disordered" evidence="2">
    <location>
        <begin position="487"/>
        <end position="555"/>
    </location>
</feature>
<keyword evidence="3" id="KW-1185">Reference proteome</keyword>
<feature type="compositionally biased region" description="Polar residues" evidence="2">
    <location>
        <begin position="284"/>
        <end position="295"/>
    </location>
</feature>
<dbReference type="PANTHER" id="PTHR22740">
    <property type="entry name" value="PROTEIN KRBA1"/>
    <property type="match status" value="1"/>
</dbReference>
<feature type="region of interest" description="Disordered" evidence="2">
    <location>
        <begin position="251"/>
        <end position="296"/>
    </location>
</feature>
<dbReference type="Gene3D" id="3.30.70.1820">
    <property type="entry name" value="L1 transposable element, RRM domain"/>
    <property type="match status" value="1"/>
</dbReference>
<keyword evidence="1" id="KW-0175">Coiled coil</keyword>
<feature type="coiled-coil region" evidence="1">
    <location>
        <begin position="670"/>
        <end position="697"/>
    </location>
</feature>
<feature type="region of interest" description="Disordered" evidence="2">
    <location>
        <begin position="386"/>
        <end position="458"/>
    </location>
</feature>
<feature type="compositionally biased region" description="Basic and acidic residues" evidence="2">
    <location>
        <begin position="877"/>
        <end position="890"/>
    </location>
</feature>
<name>A0A3Q0HK53_ALLSI</name>